<dbReference type="STRING" id="1123062.SAMN02745775_1011118"/>
<sequence length="244" mass="24906">MQAMVLGAAMAFAAPFAAPAPAFAQATPEENPLIQRGVPAEATAETAVIARDRALNAGQRTAYERMAAALGLPRGIPDAQIEGLVQSLVIESERITQRGYSARLTVNFNPGRVAAMGGRNPGAIGAPGTLFSTPGGAATGPATPGATSQAPGVGGPAVATLDVVAVYRSFPEWVEITRRLGAASPVARFDVVSLTGERARLRLGLRTQPPEAAAELAQNGIALAPGPIDSRPGEGWRLSLAGGR</sequence>
<organism evidence="2 3">
    <name type="scientific">Falsiroseomonas stagni DSM 19981</name>
    <dbReference type="NCBI Taxonomy" id="1123062"/>
    <lineage>
        <taxon>Bacteria</taxon>
        <taxon>Pseudomonadati</taxon>
        <taxon>Pseudomonadota</taxon>
        <taxon>Alphaproteobacteria</taxon>
        <taxon>Acetobacterales</taxon>
        <taxon>Roseomonadaceae</taxon>
        <taxon>Falsiroseomonas</taxon>
    </lineage>
</organism>
<evidence type="ECO:0000313" key="2">
    <source>
        <dbReference type="EMBL" id="SFK28880.1"/>
    </source>
</evidence>
<dbReference type="AlphaFoldDB" id="A0A1I3YAV0"/>
<feature type="signal peptide" evidence="1">
    <location>
        <begin position="1"/>
        <end position="24"/>
    </location>
</feature>
<keyword evidence="1" id="KW-0732">Signal</keyword>
<evidence type="ECO:0000256" key="1">
    <source>
        <dbReference type="SAM" id="SignalP"/>
    </source>
</evidence>
<name>A0A1I3YAV0_9PROT</name>
<feature type="chain" id="PRO_5011476022" evidence="1">
    <location>
        <begin position="25"/>
        <end position="244"/>
    </location>
</feature>
<dbReference type="RefSeq" id="WP_092956575.1">
    <property type="nucleotide sequence ID" value="NZ_FOSQ01000001.1"/>
</dbReference>
<proteinExistence type="predicted"/>
<gene>
    <name evidence="2" type="ORF">SAMN02745775_1011118</name>
</gene>
<protein>
    <submittedName>
        <fullName evidence="2">Uncharacterized protein</fullName>
    </submittedName>
</protein>
<reference evidence="2 3" key="1">
    <citation type="submission" date="2016-10" db="EMBL/GenBank/DDBJ databases">
        <authorList>
            <person name="de Groot N.N."/>
        </authorList>
    </citation>
    <scope>NUCLEOTIDE SEQUENCE [LARGE SCALE GENOMIC DNA]</scope>
    <source>
        <strain evidence="2 3">DSM 19981</strain>
    </source>
</reference>
<keyword evidence="3" id="KW-1185">Reference proteome</keyword>
<accession>A0A1I3YAV0</accession>
<evidence type="ECO:0000313" key="3">
    <source>
        <dbReference type="Proteomes" id="UP000199473"/>
    </source>
</evidence>
<dbReference type="EMBL" id="FOSQ01000001">
    <property type="protein sequence ID" value="SFK28880.1"/>
    <property type="molecule type" value="Genomic_DNA"/>
</dbReference>
<dbReference type="Proteomes" id="UP000199473">
    <property type="component" value="Unassembled WGS sequence"/>
</dbReference>